<name>A0ACC0CDZ9_CATRO</name>
<evidence type="ECO:0000313" key="2">
    <source>
        <dbReference type="Proteomes" id="UP001060085"/>
    </source>
</evidence>
<keyword evidence="2" id="KW-1185">Reference proteome</keyword>
<dbReference type="EMBL" id="CM044701">
    <property type="protein sequence ID" value="KAI5682978.1"/>
    <property type="molecule type" value="Genomic_DNA"/>
</dbReference>
<reference evidence="2" key="1">
    <citation type="journal article" date="2023" name="Nat. Plants">
        <title>Single-cell RNA sequencing provides a high-resolution roadmap for understanding the multicellular compartmentation of specialized metabolism.</title>
        <authorList>
            <person name="Sun S."/>
            <person name="Shen X."/>
            <person name="Li Y."/>
            <person name="Li Y."/>
            <person name="Wang S."/>
            <person name="Li R."/>
            <person name="Zhang H."/>
            <person name="Shen G."/>
            <person name="Guo B."/>
            <person name="Wei J."/>
            <person name="Xu J."/>
            <person name="St-Pierre B."/>
            <person name="Chen S."/>
            <person name="Sun C."/>
        </authorList>
    </citation>
    <scope>NUCLEOTIDE SEQUENCE [LARGE SCALE GENOMIC DNA]</scope>
</reference>
<sequence>MKLNKNHKTSFMCPYRVTNYFSLLVIWYSNENAFATDEVDYADNNQSASYVPENLSSKDGGVASSTVAGYNEPKQETAPGGNQYSVAHSSPNYNFGFVPPIMGNQLTPIEGSEAQVRDVSRLPTFVVQQPLDPTSYYAQFHRSGADNDGRVSPFHSAGALTKYNGNLSVVSPQTSQSAQELQHVVISGSSSVANQWFRSIQGAAAKYSLPQYKPGTHANNSSHVGVPGSYGPYGSSLATAAGNSASNEDLAASHLKESNAYANGQQVGTFINLGYQFEYVNAG</sequence>
<dbReference type="Proteomes" id="UP001060085">
    <property type="component" value="Linkage Group LG01"/>
</dbReference>
<organism evidence="1 2">
    <name type="scientific">Catharanthus roseus</name>
    <name type="common">Madagascar periwinkle</name>
    <name type="synonym">Vinca rosea</name>
    <dbReference type="NCBI Taxonomy" id="4058"/>
    <lineage>
        <taxon>Eukaryota</taxon>
        <taxon>Viridiplantae</taxon>
        <taxon>Streptophyta</taxon>
        <taxon>Embryophyta</taxon>
        <taxon>Tracheophyta</taxon>
        <taxon>Spermatophyta</taxon>
        <taxon>Magnoliopsida</taxon>
        <taxon>eudicotyledons</taxon>
        <taxon>Gunneridae</taxon>
        <taxon>Pentapetalae</taxon>
        <taxon>asterids</taxon>
        <taxon>lamiids</taxon>
        <taxon>Gentianales</taxon>
        <taxon>Apocynaceae</taxon>
        <taxon>Rauvolfioideae</taxon>
        <taxon>Vinceae</taxon>
        <taxon>Catharanthinae</taxon>
        <taxon>Catharanthus</taxon>
    </lineage>
</organism>
<evidence type="ECO:0000313" key="1">
    <source>
        <dbReference type="EMBL" id="KAI5682978.1"/>
    </source>
</evidence>
<comment type="caution">
    <text evidence="1">The sequence shown here is derived from an EMBL/GenBank/DDBJ whole genome shotgun (WGS) entry which is preliminary data.</text>
</comment>
<gene>
    <name evidence="1" type="ORF">M9H77_04206</name>
</gene>
<proteinExistence type="predicted"/>
<accession>A0ACC0CDZ9</accession>
<protein>
    <submittedName>
        <fullName evidence="1">Uncharacterized protein</fullName>
    </submittedName>
</protein>